<feature type="signal peptide" evidence="1">
    <location>
        <begin position="1"/>
        <end position="32"/>
    </location>
</feature>
<dbReference type="EMBL" id="BMML01000006">
    <property type="protein sequence ID" value="GGN06556.1"/>
    <property type="molecule type" value="Genomic_DNA"/>
</dbReference>
<dbReference type="InterPro" id="IPR036365">
    <property type="entry name" value="PGBD-like_sf"/>
</dbReference>
<proteinExistence type="predicted"/>
<dbReference type="AlphaFoldDB" id="A0A917XBS0"/>
<keyword evidence="4" id="KW-1185">Reference proteome</keyword>
<evidence type="ECO:0000313" key="4">
    <source>
        <dbReference type="Proteomes" id="UP000653411"/>
    </source>
</evidence>
<dbReference type="Gene3D" id="1.10.101.10">
    <property type="entry name" value="PGBD-like superfamily/PGBD"/>
    <property type="match status" value="1"/>
</dbReference>
<organism evidence="3 4">
    <name type="scientific">Streptomyces fuscichromogenes</name>
    <dbReference type="NCBI Taxonomy" id="1324013"/>
    <lineage>
        <taxon>Bacteria</taxon>
        <taxon>Bacillati</taxon>
        <taxon>Actinomycetota</taxon>
        <taxon>Actinomycetes</taxon>
        <taxon>Kitasatosporales</taxon>
        <taxon>Streptomycetaceae</taxon>
        <taxon>Streptomyces</taxon>
    </lineage>
</organism>
<dbReference type="Pfam" id="PF01471">
    <property type="entry name" value="PG_binding_1"/>
    <property type="match status" value="1"/>
</dbReference>
<gene>
    <name evidence="3" type="ORF">GCM10011578_030800</name>
</gene>
<evidence type="ECO:0000313" key="3">
    <source>
        <dbReference type="EMBL" id="GGN06556.1"/>
    </source>
</evidence>
<dbReference type="Proteomes" id="UP000653411">
    <property type="component" value="Unassembled WGS sequence"/>
</dbReference>
<reference evidence="3" key="2">
    <citation type="submission" date="2020-09" db="EMBL/GenBank/DDBJ databases">
        <authorList>
            <person name="Sun Q."/>
            <person name="Zhou Y."/>
        </authorList>
    </citation>
    <scope>NUCLEOTIDE SEQUENCE</scope>
    <source>
        <strain evidence="3">CGMCC 4.7110</strain>
    </source>
</reference>
<dbReference type="InterPro" id="IPR002477">
    <property type="entry name" value="Peptidoglycan-bd-like"/>
</dbReference>
<sequence>MRRNRLHRLLTSAALLGAAVALGPAVPHTASAAPAQSCSYVAAGYQPTLTYGATGAAVRQAQCLSNAWGGQPPKVVPDGFYGAVMQRKIEWIQTCHGLPASGVVEGRTWHALYHPALDCYVPYPS</sequence>
<evidence type="ECO:0000256" key="1">
    <source>
        <dbReference type="SAM" id="SignalP"/>
    </source>
</evidence>
<feature type="domain" description="Peptidoglycan binding-like" evidence="2">
    <location>
        <begin position="55"/>
        <end position="112"/>
    </location>
</feature>
<feature type="chain" id="PRO_5037369139" description="Peptidoglycan binding-like domain-containing protein" evidence="1">
    <location>
        <begin position="33"/>
        <end position="125"/>
    </location>
</feature>
<evidence type="ECO:0000259" key="2">
    <source>
        <dbReference type="Pfam" id="PF01471"/>
    </source>
</evidence>
<protein>
    <recommendedName>
        <fullName evidence="2">Peptidoglycan binding-like domain-containing protein</fullName>
    </recommendedName>
</protein>
<comment type="caution">
    <text evidence="3">The sequence shown here is derived from an EMBL/GenBank/DDBJ whole genome shotgun (WGS) entry which is preliminary data.</text>
</comment>
<dbReference type="InterPro" id="IPR036366">
    <property type="entry name" value="PGBDSf"/>
</dbReference>
<accession>A0A917XBS0</accession>
<reference evidence="3" key="1">
    <citation type="journal article" date="2014" name="Int. J. Syst. Evol. Microbiol.">
        <title>Complete genome sequence of Corynebacterium casei LMG S-19264T (=DSM 44701T), isolated from a smear-ripened cheese.</title>
        <authorList>
            <consortium name="US DOE Joint Genome Institute (JGI-PGF)"/>
            <person name="Walter F."/>
            <person name="Albersmeier A."/>
            <person name="Kalinowski J."/>
            <person name="Ruckert C."/>
        </authorList>
    </citation>
    <scope>NUCLEOTIDE SEQUENCE</scope>
    <source>
        <strain evidence="3">CGMCC 4.7110</strain>
    </source>
</reference>
<dbReference type="RefSeq" id="WP_189263257.1">
    <property type="nucleotide sequence ID" value="NZ_BMML01000006.1"/>
</dbReference>
<dbReference type="SUPFAM" id="SSF47090">
    <property type="entry name" value="PGBD-like"/>
    <property type="match status" value="1"/>
</dbReference>
<keyword evidence="1" id="KW-0732">Signal</keyword>
<name>A0A917XBS0_9ACTN</name>